<sequence length="340" mass="37343">MATSSTAQQPPVTSSLPCLVFDHGYEHRTSTIYNVSDGTHRPGDDIFELLRGNKLSWVTSHNWVLVWDKATLVTYLWNPHSNNKIDLPPLAEPPTAEAGCVLSSKPIDPGGCTVLLAASTSNLMWYCRVGDPAASSWVRHEYDVGSVRVPPGYPDHPTKQVMYRPASWRGRFYYQRPSDEIGVLELSPAAAEGGKPAFSVLPMKGPRLVPVGGYVAAASPYLLDLGGELYQVYVFFRNVDFDAVADVGVYRLDFGRKKAVRVDTIGDRAILLGASSEFAGWCPATAFGLVPNSVYWMSPEDGCLHVYDLEQKTEEVREPCRGAGRKPSSSTSFWMVPAHT</sequence>
<reference evidence="1" key="1">
    <citation type="submission" date="2021-05" db="EMBL/GenBank/DDBJ databases">
        <authorList>
            <person name="Scholz U."/>
            <person name="Mascher M."/>
            <person name="Fiebig A."/>
        </authorList>
    </citation>
    <scope>NUCLEOTIDE SEQUENCE [LARGE SCALE GENOMIC DNA]</scope>
</reference>
<dbReference type="EnsemblPlants" id="AVESA.00010b.r2.7DG1340000.1">
    <property type="protein sequence ID" value="AVESA.00010b.r2.7DG1340000.1.CDS.1"/>
    <property type="gene ID" value="AVESA.00010b.r2.7DG1340000"/>
</dbReference>
<evidence type="ECO:0000313" key="1">
    <source>
        <dbReference type="EnsemblPlants" id="AVESA.00010b.r2.7DG1340000.1.CDS.1"/>
    </source>
</evidence>
<name>A0ACD6ADX9_AVESA</name>
<dbReference type="Proteomes" id="UP001732700">
    <property type="component" value="Chromosome 7D"/>
</dbReference>
<reference evidence="1" key="2">
    <citation type="submission" date="2025-09" db="UniProtKB">
        <authorList>
            <consortium name="EnsemblPlants"/>
        </authorList>
    </citation>
    <scope>IDENTIFICATION</scope>
</reference>
<accession>A0ACD6ADX9</accession>
<evidence type="ECO:0000313" key="2">
    <source>
        <dbReference type="Proteomes" id="UP001732700"/>
    </source>
</evidence>
<protein>
    <submittedName>
        <fullName evidence="1">Uncharacterized protein</fullName>
    </submittedName>
</protein>
<proteinExistence type="predicted"/>
<organism evidence="1 2">
    <name type="scientific">Avena sativa</name>
    <name type="common">Oat</name>
    <dbReference type="NCBI Taxonomy" id="4498"/>
    <lineage>
        <taxon>Eukaryota</taxon>
        <taxon>Viridiplantae</taxon>
        <taxon>Streptophyta</taxon>
        <taxon>Embryophyta</taxon>
        <taxon>Tracheophyta</taxon>
        <taxon>Spermatophyta</taxon>
        <taxon>Magnoliopsida</taxon>
        <taxon>Liliopsida</taxon>
        <taxon>Poales</taxon>
        <taxon>Poaceae</taxon>
        <taxon>BOP clade</taxon>
        <taxon>Pooideae</taxon>
        <taxon>Poodae</taxon>
        <taxon>Poeae</taxon>
        <taxon>Poeae Chloroplast Group 1 (Aveneae type)</taxon>
        <taxon>Aveninae</taxon>
        <taxon>Avena</taxon>
    </lineage>
</organism>
<keyword evidence="2" id="KW-1185">Reference proteome</keyword>